<evidence type="ECO:0000313" key="2">
    <source>
        <dbReference type="EMBL" id="MBN7768623.1"/>
    </source>
</evidence>
<comment type="caution">
    <text evidence="2">The sequence shown here is derived from an EMBL/GenBank/DDBJ whole genome shotgun (WGS) entry which is preliminary data.</text>
</comment>
<gene>
    <name evidence="2" type="ORF">JYP53_01745</name>
</gene>
<proteinExistence type="predicted"/>
<organism evidence="2 3">
    <name type="scientific">Marinobacter daepoensis</name>
    <dbReference type="NCBI Taxonomy" id="262077"/>
    <lineage>
        <taxon>Bacteria</taxon>
        <taxon>Pseudomonadati</taxon>
        <taxon>Pseudomonadota</taxon>
        <taxon>Gammaproteobacteria</taxon>
        <taxon>Pseudomonadales</taxon>
        <taxon>Marinobacteraceae</taxon>
        <taxon>Marinobacter</taxon>
    </lineage>
</organism>
<keyword evidence="1" id="KW-0732">Signal</keyword>
<evidence type="ECO:0008006" key="4">
    <source>
        <dbReference type="Google" id="ProtNLM"/>
    </source>
</evidence>
<dbReference type="Proteomes" id="UP000664344">
    <property type="component" value="Unassembled WGS sequence"/>
</dbReference>
<protein>
    <recommendedName>
        <fullName evidence="4">Porin</fullName>
    </recommendedName>
</protein>
<reference evidence="2 3" key="1">
    <citation type="submission" date="2021-02" db="EMBL/GenBank/DDBJ databases">
        <title>PHA producing bacteria isolated from coastal sediment in Guangdong, Shenzhen.</title>
        <authorList>
            <person name="Zheng W."/>
            <person name="Yu S."/>
            <person name="Huang Y."/>
        </authorList>
    </citation>
    <scope>NUCLEOTIDE SEQUENCE [LARGE SCALE GENOMIC DNA]</scope>
    <source>
        <strain evidence="2 3">TN21-5</strain>
    </source>
</reference>
<keyword evidence="3" id="KW-1185">Reference proteome</keyword>
<name>A0ABS3B9Y2_9GAMM</name>
<evidence type="ECO:0000313" key="3">
    <source>
        <dbReference type="Proteomes" id="UP000664344"/>
    </source>
</evidence>
<sequence>MKMTTSRPAFRLKLLPTRMALVLGLIAPAAQALDLDYDLGADYRATAFYVQSDALDAGGEYDSDNDNGLAHLLRLKGTVEDQESGVSLHASVELAGDRWSGDVRGYETTDERSYNRGSRSDNVRLDQAYVQVPVGDAIARIGRMSASFNNCFLVCDDRRDRVLVMLPTERVTLISVYDRRADTSSFFNQDNGDLLAFGGAGKVAGWTAELIYIHWFNNFSGDFSDPGTAGAPAPFVLQDLDLFSGRLAGSLGDIANMTLGATWTANGKADLADDGRFFVGQSWSGYFRIGQEFGALSLDAQYVATRDGGLISPGFDTYAGTINSNPDATNSPNSLYRMGGAYGLRDLDEDLVIGRIGYQLTPEIDLAFAVGQLTISSANDDDESMVYDLNVGYQATDRVRVWSRIGMLEANHQGSLASNSLVGSLPTNSFADDDLLTASLNLSVEF</sequence>
<evidence type="ECO:0000256" key="1">
    <source>
        <dbReference type="SAM" id="SignalP"/>
    </source>
</evidence>
<dbReference type="RefSeq" id="WP_206556494.1">
    <property type="nucleotide sequence ID" value="NZ_JAFKDB010000007.1"/>
</dbReference>
<dbReference type="EMBL" id="JAFKDB010000007">
    <property type="protein sequence ID" value="MBN7768623.1"/>
    <property type="molecule type" value="Genomic_DNA"/>
</dbReference>
<feature type="signal peptide" evidence="1">
    <location>
        <begin position="1"/>
        <end position="32"/>
    </location>
</feature>
<accession>A0ABS3B9Y2</accession>
<feature type="chain" id="PRO_5045442771" description="Porin" evidence="1">
    <location>
        <begin position="33"/>
        <end position="446"/>
    </location>
</feature>